<comment type="pathway">
    <text evidence="3 15">Cofactor biosynthesis; FMN biosynthesis; FMN from riboflavin (ATP route): step 1/1.</text>
</comment>
<evidence type="ECO:0000256" key="15">
    <source>
        <dbReference type="PIRNR" id="PIRNR004491"/>
    </source>
</evidence>
<dbReference type="Proteomes" id="UP000190206">
    <property type="component" value="Unassembled WGS sequence"/>
</dbReference>
<evidence type="ECO:0000313" key="19">
    <source>
        <dbReference type="EMBL" id="OOO69214.1"/>
    </source>
</evidence>
<reference evidence="18 20" key="2">
    <citation type="submission" date="2016-12" db="EMBL/GenBank/DDBJ databases">
        <title>Clostridium tepidum sp. nov., a close relative of Clostridium sporogenes and Clostridium botulinum Group I.</title>
        <authorList>
            <person name="Dobritsa A.P."/>
            <person name="Kutumbaka K."/>
            <person name="Werner K."/>
            <person name="Samadpour M."/>
        </authorList>
    </citation>
    <scope>NUCLEOTIDE SEQUENCE [LARGE SCALE GENOMIC DNA]</scope>
    <source>
        <strain evidence="18 20">PE</strain>
    </source>
</reference>
<dbReference type="RefSeq" id="WP_078023087.1">
    <property type="nucleotide sequence ID" value="NZ_JADPGM010000001.1"/>
</dbReference>
<dbReference type="GO" id="GO:0008531">
    <property type="term" value="F:riboflavin kinase activity"/>
    <property type="evidence" value="ECO:0007669"/>
    <property type="project" value="UniProtKB-UniRule"/>
</dbReference>
<keyword evidence="8 15" id="KW-0547">Nucleotide-binding</keyword>
<protein>
    <recommendedName>
        <fullName evidence="15">Riboflavin biosynthesis protein</fullName>
    </recommendedName>
    <domain>
        <recommendedName>
            <fullName evidence="15">Riboflavin kinase</fullName>
            <ecNumber evidence="15">2.7.1.26</ecNumber>
        </recommendedName>
        <alternativeName>
            <fullName evidence="15">Flavokinase</fullName>
        </alternativeName>
    </domain>
    <domain>
        <recommendedName>
            <fullName evidence="15">FMN adenylyltransferase</fullName>
            <ecNumber evidence="15">2.7.7.2</ecNumber>
        </recommendedName>
        <alternativeName>
            <fullName evidence="15">FAD pyrophosphorylase</fullName>
        </alternativeName>
        <alternativeName>
            <fullName evidence="15">FAD synthase</fullName>
        </alternativeName>
    </domain>
</protein>
<evidence type="ECO:0000256" key="5">
    <source>
        <dbReference type="ARBA" id="ARBA00022643"/>
    </source>
</evidence>
<dbReference type="EMBL" id="MRAE01000006">
    <property type="protein sequence ID" value="OOO69214.1"/>
    <property type="molecule type" value="Genomic_DNA"/>
</dbReference>
<evidence type="ECO:0000313" key="21">
    <source>
        <dbReference type="Proteomes" id="UP000190256"/>
    </source>
</evidence>
<evidence type="ECO:0000256" key="6">
    <source>
        <dbReference type="ARBA" id="ARBA00022679"/>
    </source>
</evidence>
<evidence type="ECO:0000256" key="13">
    <source>
        <dbReference type="ARBA" id="ARBA00047880"/>
    </source>
</evidence>
<evidence type="ECO:0000256" key="7">
    <source>
        <dbReference type="ARBA" id="ARBA00022695"/>
    </source>
</evidence>
<evidence type="ECO:0000313" key="20">
    <source>
        <dbReference type="Proteomes" id="UP000190206"/>
    </source>
</evidence>
<dbReference type="OrthoDB" id="9803667at2"/>
<comment type="pathway">
    <text evidence="2 15">Cofactor biosynthesis; FAD biosynthesis; FAD from FMN: step 1/1.</text>
</comment>
<dbReference type="InterPro" id="IPR023465">
    <property type="entry name" value="Riboflavin_kinase_dom_sf"/>
</dbReference>
<dbReference type="InterPro" id="IPR014729">
    <property type="entry name" value="Rossmann-like_a/b/a_fold"/>
</dbReference>
<feature type="coiled-coil region" evidence="16">
    <location>
        <begin position="277"/>
        <end position="304"/>
    </location>
</feature>
<evidence type="ECO:0000256" key="2">
    <source>
        <dbReference type="ARBA" id="ARBA00004726"/>
    </source>
</evidence>
<dbReference type="GO" id="GO:0006747">
    <property type="term" value="P:FAD biosynthetic process"/>
    <property type="evidence" value="ECO:0007669"/>
    <property type="project" value="UniProtKB-UniRule"/>
</dbReference>
<keyword evidence="11 15" id="KW-0067">ATP-binding</keyword>
<dbReference type="NCBIfam" id="NF004162">
    <property type="entry name" value="PRK05627.1-5"/>
    <property type="match status" value="1"/>
</dbReference>
<evidence type="ECO:0000256" key="4">
    <source>
        <dbReference type="ARBA" id="ARBA00022630"/>
    </source>
</evidence>
<dbReference type="InterPro" id="IPR004821">
    <property type="entry name" value="Cyt_trans-like"/>
</dbReference>
<keyword evidence="10 15" id="KW-0274">FAD</keyword>
<keyword evidence="9 15" id="KW-0418">Kinase</keyword>
<dbReference type="SUPFAM" id="SSF52374">
    <property type="entry name" value="Nucleotidylyl transferase"/>
    <property type="match status" value="1"/>
</dbReference>
<dbReference type="GO" id="GO:0009398">
    <property type="term" value="P:FMN biosynthetic process"/>
    <property type="evidence" value="ECO:0007669"/>
    <property type="project" value="UniProtKB-UniRule"/>
</dbReference>
<dbReference type="InterPro" id="IPR015865">
    <property type="entry name" value="Riboflavin_kinase_bac/euk"/>
</dbReference>
<accession>A0A1S9IFX6</accession>
<dbReference type="PANTHER" id="PTHR22749:SF6">
    <property type="entry name" value="RIBOFLAVIN KINASE"/>
    <property type="match status" value="1"/>
</dbReference>
<dbReference type="UniPathway" id="UPA00277">
    <property type="reaction ID" value="UER00407"/>
</dbReference>
<dbReference type="UniPathway" id="UPA00276">
    <property type="reaction ID" value="UER00406"/>
</dbReference>
<keyword evidence="12" id="KW-0511">Multifunctional enzyme</keyword>
<keyword evidence="6 15" id="KW-0808">Transferase</keyword>
<reference evidence="19 21" key="1">
    <citation type="submission" date="2016-12" db="EMBL/GenBank/DDBJ databases">
        <title>Clostridium tepidum sp. nov., a close relative of Clostridium sporogenes and Clostridium botulinum Group I.</title>
        <authorList>
            <person name="Dobritsa A.P."/>
            <person name="Kutumbaka K.K."/>
            <person name="Werner K."/>
            <person name="Wiedmann M."/>
            <person name="Asmus A."/>
            <person name="Samadpour M."/>
        </authorList>
    </citation>
    <scope>NUCLEOTIDE SEQUENCE [LARGE SCALE GENOMIC DNA]</scope>
    <source>
        <strain evidence="19 21">IEH 97212</strain>
    </source>
</reference>
<keyword evidence="4 15" id="KW-0285">Flavoprotein</keyword>
<keyword evidence="20" id="KW-1185">Reference proteome</keyword>
<dbReference type="FunFam" id="2.40.30.30:FF:000003">
    <property type="entry name" value="Riboflavin biosynthesis protein"/>
    <property type="match status" value="1"/>
</dbReference>
<dbReference type="Gene3D" id="3.40.50.620">
    <property type="entry name" value="HUPs"/>
    <property type="match status" value="1"/>
</dbReference>
<dbReference type="InterPro" id="IPR015864">
    <property type="entry name" value="FAD_synthase"/>
</dbReference>
<dbReference type="EC" id="2.7.1.26" evidence="15"/>
<comment type="caution">
    <text evidence="19">The sequence shown here is derived from an EMBL/GenBank/DDBJ whole genome shotgun (WGS) entry which is preliminary data.</text>
</comment>
<keyword evidence="7 15" id="KW-0548">Nucleotidyltransferase</keyword>
<evidence type="ECO:0000256" key="10">
    <source>
        <dbReference type="ARBA" id="ARBA00022827"/>
    </source>
</evidence>
<evidence type="ECO:0000259" key="17">
    <source>
        <dbReference type="SMART" id="SM00904"/>
    </source>
</evidence>
<evidence type="ECO:0000256" key="12">
    <source>
        <dbReference type="ARBA" id="ARBA00023268"/>
    </source>
</evidence>
<evidence type="ECO:0000256" key="16">
    <source>
        <dbReference type="SAM" id="Coils"/>
    </source>
</evidence>
<dbReference type="EMBL" id="MRAD01000002">
    <property type="protein sequence ID" value="OOO63374.1"/>
    <property type="molecule type" value="Genomic_DNA"/>
</dbReference>
<comment type="catalytic activity">
    <reaction evidence="13 15">
        <text>riboflavin + ATP = FMN + ADP + H(+)</text>
        <dbReference type="Rhea" id="RHEA:14357"/>
        <dbReference type="ChEBI" id="CHEBI:15378"/>
        <dbReference type="ChEBI" id="CHEBI:30616"/>
        <dbReference type="ChEBI" id="CHEBI:57986"/>
        <dbReference type="ChEBI" id="CHEBI:58210"/>
        <dbReference type="ChEBI" id="CHEBI:456216"/>
        <dbReference type="EC" id="2.7.1.26"/>
    </reaction>
</comment>
<name>A0A1S9IFX6_9CLOT</name>
<gene>
    <name evidence="18" type="ORF">BS637_03040</name>
    <name evidence="19" type="ORF">BS638_04085</name>
</gene>
<evidence type="ECO:0000256" key="1">
    <source>
        <dbReference type="ARBA" id="ARBA00002121"/>
    </source>
</evidence>
<dbReference type="CDD" id="cd02064">
    <property type="entry name" value="FAD_synthetase_N"/>
    <property type="match status" value="1"/>
</dbReference>
<evidence type="ECO:0000313" key="18">
    <source>
        <dbReference type="EMBL" id="OOO63374.1"/>
    </source>
</evidence>
<dbReference type="STRING" id="1962263.BS637_03040"/>
<dbReference type="NCBIfam" id="TIGR00125">
    <property type="entry name" value="cyt_tran_rel"/>
    <property type="match status" value="1"/>
</dbReference>
<dbReference type="GO" id="GO:0009231">
    <property type="term" value="P:riboflavin biosynthetic process"/>
    <property type="evidence" value="ECO:0007669"/>
    <property type="project" value="InterPro"/>
</dbReference>
<organism evidence="19 21">
    <name type="scientific">Clostridium tepidum</name>
    <dbReference type="NCBI Taxonomy" id="1962263"/>
    <lineage>
        <taxon>Bacteria</taxon>
        <taxon>Bacillati</taxon>
        <taxon>Bacillota</taxon>
        <taxon>Clostridia</taxon>
        <taxon>Eubacteriales</taxon>
        <taxon>Clostridiaceae</taxon>
        <taxon>Clostridium</taxon>
    </lineage>
</organism>
<dbReference type="Gene3D" id="2.40.30.30">
    <property type="entry name" value="Riboflavin kinase-like"/>
    <property type="match status" value="1"/>
</dbReference>
<evidence type="ECO:0000256" key="3">
    <source>
        <dbReference type="ARBA" id="ARBA00005201"/>
    </source>
</evidence>
<dbReference type="Proteomes" id="UP000190256">
    <property type="component" value="Unassembled WGS sequence"/>
</dbReference>
<dbReference type="InterPro" id="IPR023468">
    <property type="entry name" value="Riboflavin_kinase"/>
</dbReference>
<sequence>MIIMEDNFSTKLQYKTYIALGSFDGLHKGHMKLVKEAKKMAKENNGKSMVFTFKDHPLNVINKEIAPKILLDNPSKAKILEKNGVDIVNFIDFDKECMELSPEDFIKKMLYYYNADGFVVGFNYRFGYKNLGDIELLNKMSQEFNFNLNVVSPVKYLNEVISSSKIRHILIDDGNVDKAKKMLGRNYFLKGNVVRGKQLGRKLGFPTVNLNYNTKYVLPRGGVYYTLIEYKNKLYKGITNVGYNPTVEDKKLNIETHILDFHEDIYGEDIIIYFSKRIRDEKKFSSLEELKQQLEKDKIFAERQIVQINL</sequence>
<dbReference type="SMART" id="SM00904">
    <property type="entry name" value="Flavokinase"/>
    <property type="match status" value="1"/>
</dbReference>
<dbReference type="GO" id="GO:0005524">
    <property type="term" value="F:ATP binding"/>
    <property type="evidence" value="ECO:0007669"/>
    <property type="project" value="UniProtKB-UniRule"/>
</dbReference>
<keyword evidence="5 15" id="KW-0288">FMN</keyword>
<comment type="similarity">
    <text evidence="15">Belongs to the ribF family.</text>
</comment>
<dbReference type="AlphaFoldDB" id="A0A1S9IFX6"/>
<evidence type="ECO:0000256" key="11">
    <source>
        <dbReference type="ARBA" id="ARBA00022840"/>
    </source>
</evidence>
<dbReference type="NCBIfam" id="TIGR00083">
    <property type="entry name" value="ribF"/>
    <property type="match status" value="1"/>
</dbReference>
<comment type="catalytic activity">
    <reaction evidence="14 15">
        <text>FMN + ATP + H(+) = FAD + diphosphate</text>
        <dbReference type="Rhea" id="RHEA:17237"/>
        <dbReference type="ChEBI" id="CHEBI:15378"/>
        <dbReference type="ChEBI" id="CHEBI:30616"/>
        <dbReference type="ChEBI" id="CHEBI:33019"/>
        <dbReference type="ChEBI" id="CHEBI:57692"/>
        <dbReference type="ChEBI" id="CHEBI:58210"/>
        <dbReference type="EC" id="2.7.7.2"/>
    </reaction>
</comment>
<feature type="domain" description="Riboflavin kinase" evidence="17">
    <location>
        <begin position="182"/>
        <end position="306"/>
    </location>
</feature>
<dbReference type="FunFam" id="3.40.50.620:FF:000021">
    <property type="entry name" value="Riboflavin biosynthesis protein"/>
    <property type="match status" value="1"/>
</dbReference>
<evidence type="ECO:0000256" key="14">
    <source>
        <dbReference type="ARBA" id="ARBA00049494"/>
    </source>
</evidence>
<dbReference type="GO" id="GO:0003919">
    <property type="term" value="F:FMN adenylyltransferase activity"/>
    <property type="evidence" value="ECO:0007669"/>
    <property type="project" value="UniProtKB-UniRule"/>
</dbReference>
<dbReference type="SUPFAM" id="SSF82114">
    <property type="entry name" value="Riboflavin kinase-like"/>
    <property type="match status" value="1"/>
</dbReference>
<dbReference type="Pfam" id="PF06574">
    <property type="entry name" value="FAD_syn"/>
    <property type="match status" value="1"/>
</dbReference>
<dbReference type="EC" id="2.7.7.2" evidence="15"/>
<dbReference type="InterPro" id="IPR002606">
    <property type="entry name" value="Riboflavin_kinase_bac"/>
</dbReference>
<proteinExistence type="inferred from homology"/>
<keyword evidence="16" id="KW-0175">Coiled coil</keyword>
<evidence type="ECO:0000256" key="9">
    <source>
        <dbReference type="ARBA" id="ARBA00022777"/>
    </source>
</evidence>
<dbReference type="PIRSF" id="PIRSF004491">
    <property type="entry name" value="FAD_Synth"/>
    <property type="match status" value="1"/>
</dbReference>
<dbReference type="PANTHER" id="PTHR22749">
    <property type="entry name" value="RIBOFLAVIN KINASE/FMN ADENYLYLTRANSFERASE"/>
    <property type="match status" value="1"/>
</dbReference>
<dbReference type="Pfam" id="PF01687">
    <property type="entry name" value="Flavokinase"/>
    <property type="match status" value="1"/>
</dbReference>
<evidence type="ECO:0000256" key="8">
    <source>
        <dbReference type="ARBA" id="ARBA00022741"/>
    </source>
</evidence>
<comment type="function">
    <text evidence="1">Catalyzes the phosphorylation of riboflavin to FMN followed by the adenylation of FMN to FAD.</text>
</comment>